<keyword evidence="1" id="KW-0812">Transmembrane</keyword>
<evidence type="ECO:0000313" key="3">
    <source>
        <dbReference type="Proteomes" id="UP000652354"/>
    </source>
</evidence>
<accession>A0A919Q2D4</accession>
<reference evidence="2" key="1">
    <citation type="submission" date="2021-01" db="EMBL/GenBank/DDBJ databases">
        <title>Whole genome shotgun sequence of Demequina activiva NBRC 110675.</title>
        <authorList>
            <person name="Komaki H."/>
            <person name="Tamura T."/>
        </authorList>
    </citation>
    <scope>NUCLEOTIDE SEQUENCE</scope>
    <source>
        <strain evidence="2">NBRC 110675</strain>
    </source>
</reference>
<name>A0A919Q2D4_9MICO</name>
<evidence type="ECO:0008006" key="4">
    <source>
        <dbReference type="Google" id="ProtNLM"/>
    </source>
</evidence>
<dbReference type="AlphaFoldDB" id="A0A919Q2D4"/>
<feature type="transmembrane region" description="Helical" evidence="1">
    <location>
        <begin position="95"/>
        <end position="116"/>
    </location>
</feature>
<feature type="transmembrane region" description="Helical" evidence="1">
    <location>
        <begin position="166"/>
        <end position="188"/>
    </location>
</feature>
<keyword evidence="3" id="KW-1185">Reference proteome</keyword>
<organism evidence="2 3">
    <name type="scientific">Demequina activiva</name>
    <dbReference type="NCBI Taxonomy" id="1582364"/>
    <lineage>
        <taxon>Bacteria</taxon>
        <taxon>Bacillati</taxon>
        <taxon>Actinomycetota</taxon>
        <taxon>Actinomycetes</taxon>
        <taxon>Micrococcales</taxon>
        <taxon>Demequinaceae</taxon>
        <taxon>Demequina</taxon>
    </lineage>
</organism>
<gene>
    <name evidence="2" type="ORF">Dac01nite_17570</name>
</gene>
<sequence>MNESMQLSKSDRIGMVMSIVIVAFGAGITVLAAVRRLLEVGDGRDVPVTVPLAGESASLPLGPDGAGVTATVEMATVTVPDPAPATAFALYAEPVWMAVITLLGIGVAALFFLRLARGHAFTAGSSRLAYMAAGIVAVGWLGSSILTNMTTNGALSAISDYTYEAVTFEVSLAPALVVLVVAAVGAALQIGERLQRETEGLV</sequence>
<dbReference type="RefSeq" id="WP_203656050.1">
    <property type="nucleotide sequence ID" value="NZ_BONR01000003.1"/>
</dbReference>
<comment type="caution">
    <text evidence="2">The sequence shown here is derived from an EMBL/GenBank/DDBJ whole genome shotgun (WGS) entry which is preliminary data.</text>
</comment>
<keyword evidence="1" id="KW-1133">Transmembrane helix</keyword>
<evidence type="ECO:0000256" key="1">
    <source>
        <dbReference type="SAM" id="Phobius"/>
    </source>
</evidence>
<protein>
    <recommendedName>
        <fullName evidence="4">DUF2975 domain-containing protein</fullName>
    </recommendedName>
</protein>
<evidence type="ECO:0000313" key="2">
    <source>
        <dbReference type="EMBL" id="GIG55005.1"/>
    </source>
</evidence>
<keyword evidence="1" id="KW-0472">Membrane</keyword>
<dbReference type="EMBL" id="BONR01000003">
    <property type="protein sequence ID" value="GIG55005.1"/>
    <property type="molecule type" value="Genomic_DNA"/>
</dbReference>
<dbReference type="Proteomes" id="UP000652354">
    <property type="component" value="Unassembled WGS sequence"/>
</dbReference>
<feature type="transmembrane region" description="Helical" evidence="1">
    <location>
        <begin position="12"/>
        <end position="34"/>
    </location>
</feature>
<proteinExistence type="predicted"/>
<feature type="transmembrane region" description="Helical" evidence="1">
    <location>
        <begin position="128"/>
        <end position="146"/>
    </location>
</feature>